<evidence type="ECO:0000256" key="6">
    <source>
        <dbReference type="SAM" id="MobiDB-lite"/>
    </source>
</evidence>
<feature type="domain" description="NAC" evidence="7">
    <location>
        <begin position="8"/>
        <end position="172"/>
    </location>
</feature>
<organism evidence="8 9">
    <name type="scientific">Quercus lobata</name>
    <name type="common">Valley oak</name>
    <dbReference type="NCBI Taxonomy" id="97700"/>
    <lineage>
        <taxon>Eukaryota</taxon>
        <taxon>Viridiplantae</taxon>
        <taxon>Streptophyta</taxon>
        <taxon>Embryophyta</taxon>
        <taxon>Tracheophyta</taxon>
        <taxon>Spermatophyta</taxon>
        <taxon>Magnoliopsida</taxon>
        <taxon>eudicotyledons</taxon>
        <taxon>Gunneridae</taxon>
        <taxon>Pentapetalae</taxon>
        <taxon>rosids</taxon>
        <taxon>fabids</taxon>
        <taxon>Fagales</taxon>
        <taxon>Fagaceae</taxon>
        <taxon>Quercus</taxon>
    </lineage>
</organism>
<evidence type="ECO:0000259" key="7">
    <source>
        <dbReference type="PROSITE" id="PS51005"/>
    </source>
</evidence>
<dbReference type="Gene3D" id="2.170.150.80">
    <property type="entry name" value="NAC domain"/>
    <property type="match status" value="1"/>
</dbReference>
<dbReference type="Gramene" id="QL09p006617:mrna">
    <property type="protein sequence ID" value="QL09p006617:mrna"/>
    <property type="gene ID" value="QL09p006617"/>
</dbReference>
<feature type="region of interest" description="Disordered" evidence="6">
    <location>
        <begin position="79"/>
        <end position="99"/>
    </location>
</feature>
<dbReference type="GO" id="GO:0006355">
    <property type="term" value="P:regulation of DNA-templated transcription"/>
    <property type="evidence" value="ECO:0007669"/>
    <property type="project" value="InterPro"/>
</dbReference>
<dbReference type="Pfam" id="PF02365">
    <property type="entry name" value="NAM"/>
    <property type="match status" value="1"/>
</dbReference>
<keyword evidence="4" id="KW-0804">Transcription</keyword>
<protein>
    <recommendedName>
        <fullName evidence="7">NAC domain-containing protein</fullName>
    </recommendedName>
</protein>
<dbReference type="PANTHER" id="PTHR31989">
    <property type="entry name" value="NAC DOMAIN-CONTAINING PROTEIN 82-RELATED"/>
    <property type="match status" value="1"/>
</dbReference>
<comment type="subcellular location">
    <subcellularLocation>
        <location evidence="1">Nucleus</location>
    </subcellularLocation>
</comment>
<dbReference type="PROSITE" id="PS51005">
    <property type="entry name" value="NAC"/>
    <property type="match status" value="1"/>
</dbReference>
<dbReference type="EMBL" id="LRBV02000009">
    <property type="status" value="NOT_ANNOTATED_CDS"/>
    <property type="molecule type" value="Genomic_DNA"/>
</dbReference>
<dbReference type="GO" id="GO:0003677">
    <property type="term" value="F:DNA binding"/>
    <property type="evidence" value="ECO:0007669"/>
    <property type="project" value="UniProtKB-KW"/>
</dbReference>
<dbReference type="InterPro" id="IPR036093">
    <property type="entry name" value="NAC_dom_sf"/>
</dbReference>
<dbReference type="InterPro" id="IPR003441">
    <property type="entry name" value="NAC-dom"/>
</dbReference>
<evidence type="ECO:0000256" key="5">
    <source>
        <dbReference type="ARBA" id="ARBA00023242"/>
    </source>
</evidence>
<evidence type="ECO:0000256" key="3">
    <source>
        <dbReference type="ARBA" id="ARBA00023125"/>
    </source>
</evidence>
<reference evidence="8 9" key="1">
    <citation type="journal article" date="2016" name="G3 (Bethesda)">
        <title>First Draft Assembly and Annotation of the Genome of a California Endemic Oak Quercus lobata Nee (Fagaceae).</title>
        <authorList>
            <person name="Sork V.L."/>
            <person name="Fitz-Gibbon S.T."/>
            <person name="Puiu D."/>
            <person name="Crepeau M."/>
            <person name="Gugger P.F."/>
            <person name="Sherman R."/>
            <person name="Stevens K."/>
            <person name="Langley C.H."/>
            <person name="Pellegrini M."/>
            <person name="Salzberg S.L."/>
        </authorList>
    </citation>
    <scope>NUCLEOTIDE SEQUENCE [LARGE SCALE GENOMIC DNA]</scope>
    <source>
        <strain evidence="8 9">cv. SW786</strain>
    </source>
</reference>
<keyword evidence="9" id="KW-1185">Reference proteome</keyword>
<proteinExistence type="predicted"/>
<evidence type="ECO:0000313" key="9">
    <source>
        <dbReference type="Proteomes" id="UP000594261"/>
    </source>
</evidence>
<evidence type="ECO:0000313" key="8">
    <source>
        <dbReference type="EnsemblPlants" id="QL09p006617:mrna"/>
    </source>
</evidence>
<evidence type="ECO:0000256" key="1">
    <source>
        <dbReference type="ARBA" id="ARBA00004123"/>
    </source>
</evidence>
<keyword evidence="2" id="KW-0805">Transcription regulation</keyword>
<sequence>MVVLSFDLPPGFRFSPKDKELIELYLKPKITGNDKDIWFIPEIEFYEDEPWDLPIKTGIASEDQEWFFFTVLSLKHQNDNPKKRKRGQKQELVNRQTKAGFWKSTGKDREIESGGIVVGVKKSLVFHRGSTKGKGKGIGTSWVMHEYSTTQKEFDGKHPGQKPFVLCRLFNNEEKSNKGGPAKSKPALSPVSPVLEVQAEISDQMMSDVTELVQCNNDNKHHKAYVADDQAEGVDLSEEDMELLMGAFYVPSEDSPSSLPLTTADVSTPITVKSSHNEIQSEPTLAPASQELPEQAEYHPITCITRFDNAAPLACNDDYNAYAAENQVAEVNTAEVDLDLDMDKAFERFFIPPPGSVDCNLFSPSTSTPVTAVSMSPDFGSEADNYRPSFRRLPKENSDGITTDTIVPIENNGNNTYIANNQVADVTSDEVEAGSNVFPDTPQPLGCDMLSPLHSHMQAELGSSCMSYPFTNDLNSGYWRVHHQSGMNVPAPNFSESGDLTLINPDEFFRKMSSSQTNLAFDDGTLKNMVSDKDNGSCSGSDANLLFTLEDPELVSLDEILNPEVSSGGQKGWPAVRGNVLGNSAGGDKHQEEIRTKALHGPRTQAYGETNYLDEKTRFWTESRHCMVLGPKPMGKPTTWMRKLGFGQNQGIAWSSDPSLWGNQLLDDKTRFWTEPRIAWSSDPSLWGEPIQKTRFWTEPRHCMVLGLKPMGKPTTWMRKTRFWTEPRHCIVLVLKPMGKPTTWMRKTRFWTEPRHCIVLGLKPMGKPTTWMRKN</sequence>
<dbReference type="AlphaFoldDB" id="A0A7N2RA62"/>
<dbReference type="GO" id="GO:0005634">
    <property type="term" value="C:nucleus"/>
    <property type="evidence" value="ECO:0007669"/>
    <property type="project" value="UniProtKB-SubCell"/>
</dbReference>
<accession>A0A7N2RA62</accession>
<dbReference type="Proteomes" id="UP000594261">
    <property type="component" value="Chromosome 9"/>
</dbReference>
<evidence type="ECO:0000256" key="2">
    <source>
        <dbReference type="ARBA" id="ARBA00023015"/>
    </source>
</evidence>
<dbReference type="InParanoid" id="A0A7N2RA62"/>
<dbReference type="SUPFAM" id="SSF101941">
    <property type="entry name" value="NAC domain"/>
    <property type="match status" value="1"/>
</dbReference>
<reference evidence="8" key="2">
    <citation type="submission" date="2021-01" db="UniProtKB">
        <authorList>
            <consortium name="EnsemblPlants"/>
        </authorList>
    </citation>
    <scope>IDENTIFICATION</scope>
</reference>
<evidence type="ECO:0000256" key="4">
    <source>
        <dbReference type="ARBA" id="ARBA00023163"/>
    </source>
</evidence>
<name>A0A7N2RA62_QUELO</name>
<keyword evidence="5" id="KW-0539">Nucleus</keyword>
<keyword evidence="3" id="KW-0238">DNA-binding</keyword>
<dbReference type="EnsemblPlants" id="QL09p006617:mrna">
    <property type="protein sequence ID" value="QL09p006617:mrna"/>
    <property type="gene ID" value="QL09p006617"/>
</dbReference>